<sequence length="87" mass="9775">MADEPVRTAAGDQQDWANLDTLLDVTVNLIPMGILLFFVVLFTLFRPWEWDPGMFVLMHFLTVFPFVLLALLTYVSARAIASAEQGS</sequence>
<evidence type="ECO:0000256" key="1">
    <source>
        <dbReference type="SAM" id="Phobius"/>
    </source>
</evidence>
<dbReference type="EMBL" id="RKLQ01000006">
    <property type="protein sequence ID" value="MBX0305901.1"/>
    <property type="molecule type" value="Genomic_DNA"/>
</dbReference>
<keyword evidence="1" id="KW-0812">Transmembrane</keyword>
<evidence type="ECO:0008006" key="4">
    <source>
        <dbReference type="Google" id="ProtNLM"/>
    </source>
</evidence>
<proteinExistence type="predicted"/>
<keyword evidence="1" id="KW-1133">Transmembrane helix</keyword>
<protein>
    <recommendedName>
        <fullName evidence="4">Cox cluster protein</fullName>
    </recommendedName>
</protein>
<keyword evidence="1" id="KW-0472">Membrane</keyword>
<dbReference type="Pfam" id="PF20389">
    <property type="entry name" value="DUF6684"/>
    <property type="match status" value="1"/>
</dbReference>
<gene>
    <name evidence="2" type="ORF">EGD98_19840</name>
</gene>
<feature type="transmembrane region" description="Helical" evidence="1">
    <location>
        <begin position="57"/>
        <end position="77"/>
    </location>
</feature>
<feature type="transmembrane region" description="Helical" evidence="1">
    <location>
        <begin position="25"/>
        <end position="45"/>
    </location>
</feature>
<organism evidence="2 3">
    <name type="scientific">Haloarcula salinisoli</name>
    <dbReference type="NCBI Taxonomy" id="2487746"/>
    <lineage>
        <taxon>Archaea</taxon>
        <taxon>Methanobacteriati</taxon>
        <taxon>Methanobacteriota</taxon>
        <taxon>Stenosarchaea group</taxon>
        <taxon>Halobacteria</taxon>
        <taxon>Halobacteriales</taxon>
        <taxon>Haloarculaceae</taxon>
        <taxon>Haloarcula</taxon>
    </lineage>
</organism>
<dbReference type="Proteomes" id="UP000783863">
    <property type="component" value="Unassembled WGS sequence"/>
</dbReference>
<evidence type="ECO:0000313" key="2">
    <source>
        <dbReference type="EMBL" id="MBX0305901.1"/>
    </source>
</evidence>
<keyword evidence="3" id="KW-1185">Reference proteome</keyword>
<dbReference type="InterPro" id="IPR046506">
    <property type="entry name" value="DUF6684"/>
</dbReference>
<dbReference type="AlphaFoldDB" id="A0A8J7YQ89"/>
<comment type="caution">
    <text evidence="2">The sequence shown here is derived from an EMBL/GenBank/DDBJ whole genome shotgun (WGS) entry which is preliminary data.</text>
</comment>
<evidence type="ECO:0000313" key="3">
    <source>
        <dbReference type="Proteomes" id="UP000783863"/>
    </source>
</evidence>
<dbReference type="RefSeq" id="WP_220590091.1">
    <property type="nucleotide sequence ID" value="NZ_RKLQ01000006.1"/>
</dbReference>
<name>A0A8J7YQ89_9EURY</name>
<accession>A0A8J7YQ89</accession>
<reference evidence="2" key="1">
    <citation type="submission" date="2021-06" db="EMBL/GenBank/DDBJ databases">
        <title>Halomicroarcula sp. F24A a new haloarchaeum isolated from saline soil.</title>
        <authorList>
            <person name="Duran-Viseras A."/>
            <person name="Sanchez-Porro C."/>
            <person name="Ventosa A."/>
        </authorList>
    </citation>
    <scope>NUCLEOTIDE SEQUENCE</scope>
    <source>
        <strain evidence="2">F24A</strain>
    </source>
</reference>